<keyword evidence="5" id="KW-1185">Reference proteome</keyword>
<protein>
    <submittedName>
        <fullName evidence="4">ER translocation protein Sec61</fullName>
    </submittedName>
</protein>
<dbReference type="GO" id="GO:1904680">
    <property type="term" value="F:peptide transmembrane transporter activity"/>
    <property type="evidence" value="ECO:0007669"/>
    <property type="project" value="EnsemblFungi"/>
</dbReference>
<keyword evidence="2" id="KW-0472">Membrane</keyword>
<dbReference type="PANTHER" id="PTHR10906">
    <property type="entry name" value="SECY/SEC61-ALPHA FAMILY MEMBER"/>
    <property type="match status" value="1"/>
</dbReference>
<dbReference type="FunCoup" id="A0A0B2UKS5">
    <property type="interactions" value="179"/>
</dbReference>
<feature type="transmembrane region" description="Helical" evidence="2">
    <location>
        <begin position="414"/>
        <end position="436"/>
    </location>
</feature>
<dbReference type="Gene3D" id="1.10.3370.10">
    <property type="entry name" value="SecY subunit domain"/>
    <property type="match status" value="1"/>
</dbReference>
<dbReference type="InterPro" id="IPR023201">
    <property type="entry name" value="SecY_dom_sf"/>
</dbReference>
<comment type="similarity">
    <text evidence="1">Belongs to the SecY/SEC61-alpha family.</text>
</comment>
<dbReference type="GO" id="GO:0031204">
    <property type="term" value="P:post-translational protein targeting to membrane, translocation"/>
    <property type="evidence" value="ECO:0007669"/>
    <property type="project" value="EnsemblFungi"/>
</dbReference>
<dbReference type="GO" id="GO:0030970">
    <property type="term" value="P:retrograde protein transport, ER to cytosol"/>
    <property type="evidence" value="ECO:0007669"/>
    <property type="project" value="EnsemblFungi"/>
</dbReference>
<feature type="domain" description="Translocon Sec61/SecY plug" evidence="3">
    <location>
        <begin position="40"/>
        <end position="74"/>
    </location>
</feature>
<dbReference type="PIRSF" id="PIRSF004557">
    <property type="entry name" value="SecY"/>
    <property type="match status" value="1"/>
</dbReference>
<evidence type="ECO:0000313" key="5">
    <source>
        <dbReference type="Proteomes" id="UP000031056"/>
    </source>
</evidence>
<organism evidence="4 5">
    <name type="scientific">Ordospora colligata OC4</name>
    <dbReference type="NCBI Taxonomy" id="1354746"/>
    <lineage>
        <taxon>Eukaryota</taxon>
        <taxon>Fungi</taxon>
        <taxon>Fungi incertae sedis</taxon>
        <taxon>Microsporidia</taxon>
        <taxon>Ordosporidae</taxon>
        <taxon>Ordospora</taxon>
    </lineage>
</organism>
<sequence>MSYNLLHVVKPLMPYIPDVLSPARTITFHERFIWTTLAVLIYLVCSQVPLFGIISSDTADPLQWMRAMMASNRGTLMDLGTSPVITSSLIMQFLTMSEILKVDWSIKEDKNLHNATQRLIAFIMTIGQAFVQVYTGFYGSPQSLGTTYCLLLVVQLIFSGIIIILLDELLQKGYGLGNGVNLFIATNVCENIVWKAFSPKVFFTGRGMEFEGSVISFFYLLVVRRNKFAALYEAMFRQNLPNLFSLISTIIMFMTVIYLQSVRVELPTESSQVRGRIGKFPIKLLYTSTMPIISQNYIVGHFSSISSFLYKRWPQYLFVRLLGTWKSSKSGRFVPVSGISYYLTSPESIMEGLKHPLQLVIYLFIMFTTSAILSVSWLELNESSPEKTAQKLKESKMKLKGVREGNTASVLSKYIPTAALLGGILTSMVVIMSNLFDTIGSGTNIFLAISIVSQYLEMFAKESMQKNGEIRFVE</sequence>
<dbReference type="Proteomes" id="UP000031056">
    <property type="component" value="Unassembled WGS sequence"/>
</dbReference>
<evidence type="ECO:0000256" key="1">
    <source>
        <dbReference type="RuleBase" id="RU004349"/>
    </source>
</evidence>
<dbReference type="HOGENOM" id="CLU_031763_2_1_1"/>
<dbReference type="InParanoid" id="A0A0B2UKS5"/>
<feature type="transmembrane region" description="Helical" evidence="2">
    <location>
        <begin position="292"/>
        <end position="310"/>
    </location>
</feature>
<dbReference type="VEuPathDB" id="MicrosporidiaDB:M896_040110"/>
<evidence type="ECO:0000256" key="2">
    <source>
        <dbReference type="SAM" id="Phobius"/>
    </source>
</evidence>
<keyword evidence="2" id="KW-0812">Transmembrane</keyword>
<accession>A0A0B2UKS5</accession>
<feature type="transmembrane region" description="Helical" evidence="2">
    <location>
        <begin position="359"/>
        <end position="378"/>
    </location>
</feature>
<comment type="caution">
    <text evidence="4">The sequence shown here is derived from an EMBL/GenBank/DDBJ whole genome shotgun (WGS) entry which is preliminary data.</text>
</comment>
<dbReference type="GeneID" id="26261450"/>
<evidence type="ECO:0000313" key="4">
    <source>
        <dbReference type="EMBL" id="KHN69819.1"/>
    </source>
</evidence>
<dbReference type="GO" id="GO:0015450">
    <property type="term" value="F:protein-transporting ATPase activity"/>
    <property type="evidence" value="ECO:0007669"/>
    <property type="project" value="EnsemblFungi"/>
</dbReference>
<dbReference type="Pfam" id="PF00344">
    <property type="entry name" value="SecY"/>
    <property type="match status" value="1"/>
</dbReference>
<dbReference type="Pfam" id="PF10559">
    <property type="entry name" value="Plug_translocon"/>
    <property type="match status" value="1"/>
</dbReference>
<dbReference type="SUPFAM" id="SSF103491">
    <property type="entry name" value="Preprotein translocase SecY subunit"/>
    <property type="match status" value="1"/>
</dbReference>
<name>A0A0B2UKS5_9MICR</name>
<dbReference type="GO" id="GO:0000324">
    <property type="term" value="C:fungal-type vacuole"/>
    <property type="evidence" value="ECO:0007669"/>
    <property type="project" value="EnsemblFungi"/>
</dbReference>
<feature type="transmembrane region" description="Helical" evidence="2">
    <location>
        <begin position="115"/>
        <end position="135"/>
    </location>
</feature>
<proteinExistence type="inferred from homology"/>
<dbReference type="AlphaFoldDB" id="A0A0B2UKS5"/>
<keyword evidence="2" id="KW-1133">Transmembrane helix</keyword>
<dbReference type="GO" id="GO:0005048">
    <property type="term" value="F:signal sequence binding"/>
    <property type="evidence" value="ECO:0007669"/>
    <property type="project" value="EnsemblFungi"/>
</dbReference>
<dbReference type="EMBL" id="JOKQ01000004">
    <property type="protein sequence ID" value="KHN69819.1"/>
    <property type="molecule type" value="Genomic_DNA"/>
</dbReference>
<reference evidence="4 5" key="1">
    <citation type="journal article" date="2014" name="MBio">
        <title>The Ordospora colligata genome; evolution of extreme reduction in microsporidia and host-to-parasite horizontal gene transfer.</title>
        <authorList>
            <person name="Pombert J.-F."/>
            <person name="Haag K.L."/>
            <person name="Beidas S."/>
            <person name="Ebert D."/>
            <person name="Keeling P.J."/>
        </authorList>
    </citation>
    <scope>NUCLEOTIDE SEQUENCE [LARGE SCALE GENOMIC DNA]</scope>
    <source>
        <strain evidence="4 5">OC4</strain>
    </source>
</reference>
<evidence type="ECO:0000259" key="3">
    <source>
        <dbReference type="Pfam" id="PF10559"/>
    </source>
</evidence>
<dbReference type="InterPro" id="IPR002208">
    <property type="entry name" value="SecY/SEC61-alpha"/>
</dbReference>
<dbReference type="GO" id="GO:0070843">
    <property type="term" value="P:misfolded protein transport"/>
    <property type="evidence" value="ECO:0007669"/>
    <property type="project" value="EnsemblFungi"/>
</dbReference>
<feature type="transmembrane region" description="Helical" evidence="2">
    <location>
        <begin position="32"/>
        <end position="54"/>
    </location>
</feature>
<feature type="transmembrane region" description="Helical" evidence="2">
    <location>
        <begin position="75"/>
        <end position="95"/>
    </location>
</feature>
<dbReference type="InterPro" id="IPR019561">
    <property type="entry name" value="Translocon_Sec61/SecY_plug_dom"/>
</dbReference>
<dbReference type="RefSeq" id="XP_014563861.1">
    <property type="nucleotide sequence ID" value="XM_014708375.1"/>
</dbReference>
<dbReference type="NCBIfam" id="TIGR00967">
    <property type="entry name" value="3a0501s007"/>
    <property type="match status" value="1"/>
</dbReference>
<dbReference type="GO" id="GO:0006616">
    <property type="term" value="P:SRP-dependent cotranslational protein targeting to membrane, translocation"/>
    <property type="evidence" value="ECO:0007669"/>
    <property type="project" value="EnsemblFungi"/>
</dbReference>
<feature type="transmembrane region" description="Helical" evidence="2">
    <location>
        <begin position="243"/>
        <end position="261"/>
    </location>
</feature>
<feature type="transmembrane region" description="Helical" evidence="2">
    <location>
        <begin position="201"/>
        <end position="222"/>
    </location>
</feature>
<dbReference type="STRING" id="1354746.A0A0B2UKS5"/>
<gene>
    <name evidence="4" type="ORF">M896_040110</name>
</gene>
<feature type="transmembrane region" description="Helical" evidence="2">
    <location>
        <begin position="147"/>
        <end position="166"/>
    </location>
</feature>
<dbReference type="OrthoDB" id="420669at2759"/>
<dbReference type="GO" id="GO:0005784">
    <property type="term" value="C:Sec61 translocon complex"/>
    <property type="evidence" value="ECO:0007669"/>
    <property type="project" value="EnsemblFungi"/>
</dbReference>